<dbReference type="EMBL" id="JAGMWN010000003">
    <property type="protein sequence ID" value="MBP5857051.1"/>
    <property type="molecule type" value="Genomic_DNA"/>
</dbReference>
<gene>
    <name evidence="1" type="ORF">KAJ83_08525</name>
</gene>
<protein>
    <submittedName>
        <fullName evidence="1">Uncharacterized protein</fullName>
    </submittedName>
</protein>
<dbReference type="Proteomes" id="UP000672602">
    <property type="component" value="Unassembled WGS sequence"/>
</dbReference>
<dbReference type="RefSeq" id="WP_210681616.1">
    <property type="nucleotide sequence ID" value="NZ_JAGMWN010000003.1"/>
</dbReference>
<comment type="caution">
    <text evidence="1">The sequence shown here is derived from an EMBL/GenBank/DDBJ whole genome shotgun (WGS) entry which is preliminary data.</text>
</comment>
<evidence type="ECO:0000313" key="1">
    <source>
        <dbReference type="EMBL" id="MBP5857051.1"/>
    </source>
</evidence>
<reference evidence="1" key="1">
    <citation type="submission" date="2021-04" db="EMBL/GenBank/DDBJ databases">
        <authorList>
            <person name="Zhang D.-C."/>
        </authorList>
    </citation>
    <scope>NUCLEOTIDE SEQUENCE</scope>
    <source>
        <strain evidence="1">CGMCC 1.15697</strain>
    </source>
</reference>
<dbReference type="AlphaFoldDB" id="A0A8J7V2D3"/>
<name>A0A8J7V2D3_9PROT</name>
<evidence type="ECO:0000313" key="2">
    <source>
        <dbReference type="Proteomes" id="UP000672602"/>
    </source>
</evidence>
<organism evidence="1 2">
    <name type="scientific">Marivibrio halodurans</name>
    <dbReference type="NCBI Taxonomy" id="2039722"/>
    <lineage>
        <taxon>Bacteria</taxon>
        <taxon>Pseudomonadati</taxon>
        <taxon>Pseudomonadota</taxon>
        <taxon>Alphaproteobacteria</taxon>
        <taxon>Rhodospirillales</taxon>
        <taxon>Rhodospirillaceae</taxon>
        <taxon>Marivibrio</taxon>
    </lineage>
</organism>
<proteinExistence type="predicted"/>
<accession>A0A8J7V2D3</accession>
<keyword evidence="2" id="KW-1185">Reference proteome</keyword>
<sequence length="182" mass="18063">MSKTMNKTTDTTTTEAKANAANAAAAGKSAATGAPGANGSAGASADIHDTEANGTVNERVIAVARESGDFLRGNAVPIALVAAGVGMLAMRTVNGGDNRAAHAVEQARGKAVETATTVREGAGIRARQVGEKVRNGSGAVRRNVGNGVAQSQEVVRTHPVATGLAAAAIGAGVAAAVRRWRA</sequence>